<dbReference type="InterPro" id="IPR050678">
    <property type="entry name" value="DNA_Partitioning_ATPase"/>
</dbReference>
<dbReference type="RefSeq" id="WP_012823154.1">
    <property type="nucleotide sequence ID" value="NC_013422.1"/>
</dbReference>
<sequence length="249" mass="27906">MAQIIALYSVKGGVGKTASVVNLAALSAMQGRKVLLWDLDPQGSASWYLQAEPESAPKLQQLLKVKSIAEGIRPTLHRNLSVLPSDQRYHDIEHALAEKKDAGFRIAKLLDGLSEYFDEIWIDTPPGITLLGDNVLRAADLVLVPVVPTHLSERTWFQLKSHLASEKIKPGRLAGFLSMVDRRRSLHRDFYAAHRIDMPELFDADIPYAAIIEQMGEDQTPVVFSHARHPAAQAFFKLWKQIDHVLAKF</sequence>
<reference evidence="2 3" key="1">
    <citation type="submission" date="2009-10" db="EMBL/GenBank/DDBJ databases">
        <title>Complete sequence of Halothiobacillus neapolitanus c2.</title>
        <authorList>
            <consortium name="US DOE Joint Genome Institute"/>
            <person name="Lucas S."/>
            <person name="Copeland A."/>
            <person name="Lapidus A."/>
            <person name="Glavina del Rio T."/>
            <person name="Tice H."/>
            <person name="Bruce D."/>
            <person name="Goodwin L."/>
            <person name="Pitluck S."/>
            <person name="Davenport K."/>
            <person name="Brettin T."/>
            <person name="Detter J.C."/>
            <person name="Han C."/>
            <person name="Tapia R."/>
            <person name="Larimer F."/>
            <person name="Land M."/>
            <person name="Hauser L."/>
            <person name="Kyrpides N."/>
            <person name="Mikhailova N."/>
            <person name="Kerfeld C."/>
            <person name="Cannon G."/>
            <person name="Heinhort S."/>
        </authorList>
    </citation>
    <scope>NUCLEOTIDE SEQUENCE [LARGE SCALE GENOMIC DNA]</scope>
    <source>
        <strain evidence="3">ATCC 23641 / c2</strain>
    </source>
</reference>
<evidence type="ECO:0000313" key="2">
    <source>
        <dbReference type="EMBL" id="ACX95118.1"/>
    </source>
</evidence>
<dbReference type="OrthoDB" id="9799330at2"/>
<dbReference type="Pfam" id="PF13614">
    <property type="entry name" value="AAA_31"/>
    <property type="match status" value="1"/>
</dbReference>
<dbReference type="SUPFAM" id="SSF52540">
    <property type="entry name" value="P-loop containing nucleoside triphosphate hydrolases"/>
    <property type="match status" value="1"/>
</dbReference>
<name>D0KXA4_HALNC</name>
<accession>D0KXA4</accession>
<proteinExistence type="predicted"/>
<dbReference type="Proteomes" id="UP000009102">
    <property type="component" value="Chromosome"/>
</dbReference>
<dbReference type="AlphaFoldDB" id="D0KXA4"/>
<dbReference type="EMBL" id="CP001801">
    <property type="protein sequence ID" value="ACX95118.1"/>
    <property type="molecule type" value="Genomic_DNA"/>
</dbReference>
<organism evidence="2 3">
    <name type="scientific">Halothiobacillus neapolitanus (strain ATCC 23641 / DSM 15147 / CIP 104769 / NCIMB 8539 / c2)</name>
    <name type="common">Thiobacillus neapolitanus</name>
    <dbReference type="NCBI Taxonomy" id="555778"/>
    <lineage>
        <taxon>Bacteria</taxon>
        <taxon>Pseudomonadati</taxon>
        <taxon>Pseudomonadota</taxon>
        <taxon>Gammaproteobacteria</taxon>
        <taxon>Chromatiales</taxon>
        <taxon>Halothiobacillaceae</taxon>
        <taxon>Halothiobacillus</taxon>
    </lineage>
</organism>
<dbReference type="STRING" id="555778.Hneap_0255"/>
<keyword evidence="3" id="KW-1185">Reference proteome</keyword>
<evidence type="ECO:0000313" key="3">
    <source>
        <dbReference type="Proteomes" id="UP000009102"/>
    </source>
</evidence>
<dbReference type="KEGG" id="hna:Hneap_0255"/>
<dbReference type="HOGENOM" id="CLU_037612_1_4_6"/>
<protein>
    <submittedName>
        <fullName evidence="2">Cobyrinic acid ac-diamide synthase</fullName>
    </submittedName>
</protein>
<dbReference type="eggNOG" id="COG1192">
    <property type="taxonomic scope" value="Bacteria"/>
</dbReference>
<evidence type="ECO:0000259" key="1">
    <source>
        <dbReference type="Pfam" id="PF13614"/>
    </source>
</evidence>
<dbReference type="PANTHER" id="PTHR13696">
    <property type="entry name" value="P-LOOP CONTAINING NUCLEOSIDE TRIPHOSPHATE HYDROLASE"/>
    <property type="match status" value="1"/>
</dbReference>
<dbReference type="PANTHER" id="PTHR13696:SF52">
    <property type="entry name" value="PARA FAMILY PROTEIN CT_582"/>
    <property type="match status" value="1"/>
</dbReference>
<dbReference type="InterPro" id="IPR027417">
    <property type="entry name" value="P-loop_NTPase"/>
</dbReference>
<dbReference type="InterPro" id="IPR025669">
    <property type="entry name" value="AAA_dom"/>
</dbReference>
<gene>
    <name evidence="2" type="ordered locus">Hneap_0255</name>
</gene>
<dbReference type="CDD" id="cd02042">
    <property type="entry name" value="ParAB_family"/>
    <property type="match status" value="1"/>
</dbReference>
<dbReference type="Gene3D" id="3.40.50.300">
    <property type="entry name" value="P-loop containing nucleotide triphosphate hydrolases"/>
    <property type="match status" value="1"/>
</dbReference>
<dbReference type="PIRSF" id="PIRSF009320">
    <property type="entry name" value="Nuc_binding_HP_1000"/>
    <property type="match status" value="1"/>
</dbReference>
<feature type="domain" description="AAA" evidence="1">
    <location>
        <begin position="3"/>
        <end position="153"/>
    </location>
</feature>